<dbReference type="AlphaFoldDB" id="B1T338"/>
<name>B1T338_9BURK</name>
<evidence type="ECO:0000313" key="2">
    <source>
        <dbReference type="Proteomes" id="UP000004814"/>
    </source>
</evidence>
<dbReference type="Proteomes" id="UP000004814">
    <property type="component" value="Unassembled WGS sequence"/>
</dbReference>
<sequence>MEGDLPRSLTLGNNVRRQFLPDPYPDAHIPELRDSWRTWIVGNALRELDQFLSLYLDEAYDMVQQAKLVSGENPADHQWKRIDRQTNVADKHKLVVEQTKRGTQVHLDDHQCLVSLSNARNCLAHDLGIVTRKRAIDGELRVRWLAVRMLIEQGDRVIDMDVAQFPIELDPDGPAGVVIGKVEIAEKIFPMAGQIQFTPNELLEICFFYQLVIDRVAQVVQEYAEECGVVFAQIETAKAEAAP</sequence>
<accession>B1T338</accession>
<gene>
    <name evidence="1" type="ORF">BamMEX5DRAFT_2204</name>
</gene>
<protein>
    <submittedName>
        <fullName evidence="1">Uncharacterized protein</fullName>
    </submittedName>
</protein>
<evidence type="ECO:0000313" key="1">
    <source>
        <dbReference type="EMBL" id="EDT42043.1"/>
    </source>
</evidence>
<organism evidence="1 2">
    <name type="scientific">Burkholderia ambifaria MEX-5</name>
    <dbReference type="NCBI Taxonomy" id="396597"/>
    <lineage>
        <taxon>Bacteria</taxon>
        <taxon>Pseudomonadati</taxon>
        <taxon>Pseudomonadota</taxon>
        <taxon>Betaproteobacteria</taxon>
        <taxon>Burkholderiales</taxon>
        <taxon>Burkholderiaceae</taxon>
        <taxon>Burkholderia</taxon>
        <taxon>Burkholderia cepacia complex</taxon>
    </lineage>
</organism>
<reference evidence="1 2" key="1">
    <citation type="submission" date="2008-03" db="EMBL/GenBank/DDBJ databases">
        <title>Sequencing of the draft genome and assembly of Burkholderia ambifaria MEX-5.</title>
        <authorList>
            <consortium name="US DOE Joint Genome Institute (JGI-PGF)"/>
            <person name="Copeland A."/>
            <person name="Lucas S."/>
            <person name="Lapidus A."/>
            <person name="Glavina del Rio T."/>
            <person name="Dalin E."/>
            <person name="Tice H."/>
            <person name="Bruce D."/>
            <person name="Goodwin L."/>
            <person name="Pitluck S."/>
            <person name="Larimer F."/>
            <person name="Land M.L."/>
            <person name="Hauser L."/>
            <person name="Tiedje J."/>
            <person name="Richardson P."/>
        </authorList>
    </citation>
    <scope>NUCLEOTIDE SEQUENCE [LARGE SCALE GENOMIC DNA]</scope>
    <source>
        <strain evidence="1 2">MEX-5</strain>
    </source>
</reference>
<dbReference type="PATRIC" id="fig|396597.7.peg.5996"/>
<dbReference type="EMBL" id="ABLK01000053">
    <property type="protein sequence ID" value="EDT42043.1"/>
    <property type="molecule type" value="Genomic_DNA"/>
</dbReference>
<proteinExistence type="predicted"/>
<comment type="caution">
    <text evidence="1">The sequence shown here is derived from an EMBL/GenBank/DDBJ whole genome shotgun (WGS) entry which is preliminary data.</text>
</comment>